<accession>A0ABY7GAR0</accession>
<sequence>MSLFQRWMTLLKEAMNKTQDAVYSVEATIYKNRDSTNEYLEDEIDILKSSVPEGKRSNVEGHFPDTVDESLDGDVYTKPDSPISTRRHPFRNYNEAIQVNI</sequence>
<evidence type="ECO:0000313" key="2">
    <source>
        <dbReference type="EMBL" id="WAR30171.1"/>
    </source>
</evidence>
<name>A0ABY7GAR0_MYAAR</name>
<keyword evidence="3" id="KW-1185">Reference proteome</keyword>
<feature type="compositionally biased region" description="Basic and acidic residues" evidence="1">
    <location>
        <begin position="55"/>
        <end position="65"/>
    </location>
</feature>
<evidence type="ECO:0000256" key="1">
    <source>
        <dbReference type="SAM" id="MobiDB-lite"/>
    </source>
</evidence>
<dbReference type="Proteomes" id="UP001164746">
    <property type="component" value="Chromosome 16"/>
</dbReference>
<protein>
    <submittedName>
        <fullName evidence="2">Uncharacterized protein</fullName>
    </submittedName>
</protein>
<organism evidence="2 3">
    <name type="scientific">Mya arenaria</name>
    <name type="common">Soft-shell clam</name>
    <dbReference type="NCBI Taxonomy" id="6604"/>
    <lineage>
        <taxon>Eukaryota</taxon>
        <taxon>Metazoa</taxon>
        <taxon>Spiralia</taxon>
        <taxon>Lophotrochozoa</taxon>
        <taxon>Mollusca</taxon>
        <taxon>Bivalvia</taxon>
        <taxon>Autobranchia</taxon>
        <taxon>Heteroconchia</taxon>
        <taxon>Euheterodonta</taxon>
        <taxon>Imparidentia</taxon>
        <taxon>Neoheterodontei</taxon>
        <taxon>Myida</taxon>
        <taxon>Myoidea</taxon>
        <taxon>Myidae</taxon>
        <taxon>Mya</taxon>
    </lineage>
</organism>
<feature type="region of interest" description="Disordered" evidence="1">
    <location>
        <begin position="55"/>
        <end position="87"/>
    </location>
</feature>
<reference evidence="2" key="1">
    <citation type="submission" date="2022-11" db="EMBL/GenBank/DDBJ databases">
        <title>Centuries of genome instability and evolution in soft-shell clam transmissible cancer (bioRxiv).</title>
        <authorList>
            <person name="Hart S.F.M."/>
            <person name="Yonemitsu M.A."/>
            <person name="Giersch R.M."/>
            <person name="Beal B.F."/>
            <person name="Arriagada G."/>
            <person name="Davis B.W."/>
            <person name="Ostrander E.A."/>
            <person name="Goff S.P."/>
            <person name="Metzger M.J."/>
        </authorList>
    </citation>
    <scope>NUCLEOTIDE SEQUENCE</scope>
    <source>
        <strain evidence="2">MELC-2E11</strain>
        <tissue evidence="2">Siphon/mantle</tissue>
    </source>
</reference>
<gene>
    <name evidence="2" type="ORF">MAR_003739</name>
</gene>
<dbReference type="EMBL" id="CP111027">
    <property type="protein sequence ID" value="WAR30171.1"/>
    <property type="molecule type" value="Genomic_DNA"/>
</dbReference>
<proteinExistence type="predicted"/>
<evidence type="ECO:0000313" key="3">
    <source>
        <dbReference type="Proteomes" id="UP001164746"/>
    </source>
</evidence>